<keyword evidence="2" id="KW-0378">Hydrolase</keyword>
<evidence type="ECO:0000256" key="2">
    <source>
        <dbReference type="ARBA" id="ARBA00022801"/>
    </source>
</evidence>
<dbReference type="RefSeq" id="WP_117709322.1">
    <property type="nucleotide sequence ID" value="NZ_DAWDOM010000034.1"/>
</dbReference>
<dbReference type="PANTHER" id="PTHR45953">
    <property type="entry name" value="IDURONATE 2-SULFATASE"/>
    <property type="match status" value="1"/>
</dbReference>
<dbReference type="SUPFAM" id="SSF53649">
    <property type="entry name" value="Alkaline phosphatase-like"/>
    <property type="match status" value="1"/>
</dbReference>
<evidence type="ECO:0000259" key="3">
    <source>
        <dbReference type="Pfam" id="PF00884"/>
    </source>
</evidence>
<sequence>MKAIMILFDSLNKRFLPSYGNEWIHAPNFKRLSERTVQFDSCFAGSLPCMPARRELHTGRYNFLHRSWGPLEPFDDSMPEILKNNGIYTHLISDHHLYWADGGATYHNRFSSWEIVRGQEGDPWKGEIKFPEIPEEAKAPGRLFLPSREKLADIWRQEWINRKEFKEEKDYPQTKTFDLGLEFIEKNHKEDNWFLQIESFDPHEPFVVPEEYDALYSEKIKKKDLDWPDYHPVIESTEDIENLKYKYAALLSKCDRSLGKVLDMMDNYNLWEDTMLIVCTDHGFLLGEHGWWAKNMMPAYNELVNTPLFIWDPRTKKQNEIRKSLVQTIDLPVTLLDYFNQGIPKDMQGKNLKETILNDKKVREACLFGWHGNQINCTDGTYVYMRGQENLSNSPLYEYTLMPTHIKSRFSIEELQDFEVVPPFSFTKGCKTMKIEVKNFNQHYRYGTSLYNIKEDYYQKQPILDFDIELKMAKEMIKLMNDSDAPDEQYLRVGLPKDGNLTIEDLKNYRKKFENEYNLGEELENKYIWTDNTKEMMRAFINLMNFSEKDELLEKFLQFLKLENIKEITKENLEKFVKSKVTEERKAMIMYFLNLLARRD</sequence>
<evidence type="ECO:0000313" key="5">
    <source>
        <dbReference type="Proteomes" id="UP000284676"/>
    </source>
</evidence>
<evidence type="ECO:0000256" key="1">
    <source>
        <dbReference type="ARBA" id="ARBA00022723"/>
    </source>
</evidence>
<feature type="domain" description="Sulfatase N-terminal" evidence="3">
    <location>
        <begin position="4"/>
        <end position="339"/>
    </location>
</feature>
<reference evidence="4 5" key="1">
    <citation type="submission" date="2018-08" db="EMBL/GenBank/DDBJ databases">
        <title>A genome reference for cultivated species of the human gut microbiota.</title>
        <authorList>
            <person name="Zou Y."/>
            <person name="Xue W."/>
            <person name="Luo G."/>
        </authorList>
    </citation>
    <scope>NUCLEOTIDE SEQUENCE [LARGE SCALE GENOMIC DNA]</scope>
    <source>
        <strain evidence="4 5">AM25-1</strain>
    </source>
</reference>
<dbReference type="Gene3D" id="3.40.720.10">
    <property type="entry name" value="Alkaline Phosphatase, subunit A"/>
    <property type="match status" value="1"/>
</dbReference>
<evidence type="ECO:0000313" key="4">
    <source>
        <dbReference type="EMBL" id="RHF74293.1"/>
    </source>
</evidence>
<dbReference type="Pfam" id="PF00884">
    <property type="entry name" value="Sulfatase"/>
    <property type="match status" value="1"/>
</dbReference>
<dbReference type="InterPro" id="IPR017850">
    <property type="entry name" value="Alkaline_phosphatase_core_sf"/>
</dbReference>
<dbReference type="EMBL" id="QRHL01000002">
    <property type="protein sequence ID" value="RHF74293.1"/>
    <property type="molecule type" value="Genomic_DNA"/>
</dbReference>
<comment type="caution">
    <text evidence="4">The sequence shown here is derived from an EMBL/GenBank/DDBJ whole genome shotgun (WGS) entry which is preliminary data.</text>
</comment>
<dbReference type="GO" id="GO:0005737">
    <property type="term" value="C:cytoplasm"/>
    <property type="evidence" value="ECO:0007669"/>
    <property type="project" value="TreeGrafter"/>
</dbReference>
<accession>A0A414Q0F9</accession>
<gene>
    <name evidence="4" type="ORF">DW663_02160</name>
</gene>
<keyword evidence="1" id="KW-0479">Metal-binding</keyword>
<dbReference type="GO" id="GO:0008484">
    <property type="term" value="F:sulfuric ester hydrolase activity"/>
    <property type="evidence" value="ECO:0007669"/>
    <property type="project" value="TreeGrafter"/>
</dbReference>
<dbReference type="PANTHER" id="PTHR45953:SF1">
    <property type="entry name" value="IDURONATE 2-SULFATASE"/>
    <property type="match status" value="1"/>
</dbReference>
<organism evidence="4 5">
    <name type="scientific">Fusobacterium mortiferum</name>
    <dbReference type="NCBI Taxonomy" id="850"/>
    <lineage>
        <taxon>Bacteria</taxon>
        <taxon>Fusobacteriati</taxon>
        <taxon>Fusobacteriota</taxon>
        <taxon>Fusobacteriia</taxon>
        <taxon>Fusobacteriales</taxon>
        <taxon>Fusobacteriaceae</taxon>
        <taxon>Fusobacterium</taxon>
    </lineage>
</organism>
<dbReference type="InterPro" id="IPR000917">
    <property type="entry name" value="Sulfatase_N"/>
</dbReference>
<protein>
    <submittedName>
        <fullName evidence="4">Sulfatase</fullName>
    </submittedName>
</protein>
<dbReference type="CDD" id="cd16148">
    <property type="entry name" value="sulfatase_like"/>
    <property type="match status" value="1"/>
</dbReference>
<proteinExistence type="predicted"/>
<name>A0A414Q0F9_FUSMR</name>
<dbReference type="AlphaFoldDB" id="A0A414Q0F9"/>
<dbReference type="Proteomes" id="UP000284676">
    <property type="component" value="Unassembled WGS sequence"/>
</dbReference>
<dbReference type="GO" id="GO:0046872">
    <property type="term" value="F:metal ion binding"/>
    <property type="evidence" value="ECO:0007669"/>
    <property type="project" value="UniProtKB-KW"/>
</dbReference>